<dbReference type="GO" id="GO:0046872">
    <property type="term" value="F:metal ion binding"/>
    <property type="evidence" value="ECO:0007669"/>
    <property type="project" value="UniProtKB-KW"/>
</dbReference>
<dbReference type="InterPro" id="IPR051458">
    <property type="entry name" value="Cyt/Met_Dipeptidase"/>
</dbReference>
<sequence length="449" mass="50796">MNKTNILKFLSEFISIQSVSADSSRRGETTKAVNFLTNFLTQIGFTVRKLQKENALPMIVGEYYSTANRRDKSKKTVGIYGHYDVQPEDPVDEWQSPPFKLTLRNGKLFGRGVADNKGHVIQNLIAIKHLIANKHLKNNIVFILEGEEETGSVNLEDYLRQTRDILEKVDVFYITDVGMFRKNVPQIFFGLRGLVYFELTIVTAKRDLHSGVWGNRVLNPALIAGQLIAKFKDLKSDKVLIPGFYSDVRTIPKQERLLLMSVAKSDKEQLKDSGAFKLISQDNKQPYLSAKIYPSLDINGIISGYTGEGAKTVIARSAVVKFSCRLVEKQDPDKIEARVRKFIDDNIAEGVRYSIKILSKDKPFYTDVNNPYVLKTANLLENYFGEKTRFNRTGGSIPVADVLQRILNKPIILTGFTLPDSYIHSPNENFDEEMFFAGIASLEKIYSSI</sequence>
<dbReference type="Pfam" id="PF01546">
    <property type="entry name" value="Peptidase_M20"/>
    <property type="match status" value="1"/>
</dbReference>
<dbReference type="InterPro" id="IPR002933">
    <property type="entry name" value="Peptidase_M20"/>
</dbReference>
<dbReference type="GO" id="GO:0006508">
    <property type="term" value="P:proteolysis"/>
    <property type="evidence" value="ECO:0007669"/>
    <property type="project" value="UniProtKB-KW"/>
</dbReference>
<dbReference type="Gene3D" id="3.30.70.360">
    <property type="match status" value="1"/>
</dbReference>
<reference evidence="5 6" key="1">
    <citation type="journal article" date="2016" name="Nat. Commun.">
        <title>Thousands of microbial genomes shed light on interconnected biogeochemical processes in an aquifer system.</title>
        <authorList>
            <person name="Anantharaman K."/>
            <person name="Brown C.T."/>
            <person name="Hug L.A."/>
            <person name="Sharon I."/>
            <person name="Castelle C.J."/>
            <person name="Probst A.J."/>
            <person name="Thomas B.C."/>
            <person name="Singh A."/>
            <person name="Wilkins M.J."/>
            <person name="Karaoz U."/>
            <person name="Brodie E.L."/>
            <person name="Williams K.H."/>
            <person name="Hubbard S.S."/>
            <person name="Banfield J.F."/>
        </authorList>
    </citation>
    <scope>NUCLEOTIDE SEQUENCE [LARGE SCALE GENOMIC DNA]</scope>
</reference>
<proteinExistence type="predicted"/>
<evidence type="ECO:0000256" key="2">
    <source>
        <dbReference type="ARBA" id="ARBA00022723"/>
    </source>
</evidence>
<dbReference type="Proteomes" id="UP000177208">
    <property type="component" value="Unassembled WGS sequence"/>
</dbReference>
<organism evidence="5 6">
    <name type="scientific">Candidatus Roizmanbacteria bacterium RIFCSPHIGHO2_01_FULL_39_12c</name>
    <dbReference type="NCBI Taxonomy" id="1802031"/>
    <lineage>
        <taxon>Bacteria</taxon>
        <taxon>Candidatus Roizmaniibacteriota</taxon>
    </lineage>
</organism>
<protein>
    <recommendedName>
        <fullName evidence="4">Peptidase M20 dimerisation domain-containing protein</fullName>
    </recommendedName>
</protein>
<dbReference type="Pfam" id="PF07687">
    <property type="entry name" value="M20_dimer"/>
    <property type="match status" value="1"/>
</dbReference>
<dbReference type="InterPro" id="IPR011650">
    <property type="entry name" value="Peptidase_M20_dimer"/>
</dbReference>
<accession>A0A1F7G8T3</accession>
<keyword evidence="3" id="KW-0378">Hydrolase</keyword>
<evidence type="ECO:0000259" key="4">
    <source>
        <dbReference type="Pfam" id="PF07687"/>
    </source>
</evidence>
<dbReference type="SUPFAM" id="SSF53187">
    <property type="entry name" value="Zn-dependent exopeptidases"/>
    <property type="match status" value="1"/>
</dbReference>
<evidence type="ECO:0000313" key="5">
    <source>
        <dbReference type="EMBL" id="OGK15145.1"/>
    </source>
</evidence>
<dbReference type="PANTHER" id="PTHR43270:SF8">
    <property type="entry name" value="DI- AND TRIPEPTIDASE DUG2-RELATED"/>
    <property type="match status" value="1"/>
</dbReference>
<keyword evidence="1" id="KW-0645">Protease</keyword>
<name>A0A1F7G8T3_9BACT</name>
<dbReference type="EMBL" id="MFZG01000040">
    <property type="protein sequence ID" value="OGK15145.1"/>
    <property type="molecule type" value="Genomic_DNA"/>
</dbReference>
<dbReference type="GO" id="GO:0008233">
    <property type="term" value="F:peptidase activity"/>
    <property type="evidence" value="ECO:0007669"/>
    <property type="project" value="UniProtKB-KW"/>
</dbReference>
<comment type="caution">
    <text evidence="5">The sequence shown here is derived from an EMBL/GenBank/DDBJ whole genome shotgun (WGS) entry which is preliminary data.</text>
</comment>
<gene>
    <name evidence="5" type="ORF">A2774_05665</name>
</gene>
<dbReference type="AlphaFoldDB" id="A0A1F7G8T3"/>
<evidence type="ECO:0000256" key="3">
    <source>
        <dbReference type="ARBA" id="ARBA00022801"/>
    </source>
</evidence>
<dbReference type="NCBIfam" id="NF006579">
    <property type="entry name" value="PRK09104.1"/>
    <property type="match status" value="1"/>
</dbReference>
<evidence type="ECO:0000256" key="1">
    <source>
        <dbReference type="ARBA" id="ARBA00022670"/>
    </source>
</evidence>
<dbReference type="PANTHER" id="PTHR43270">
    <property type="entry name" value="BETA-ALA-HIS DIPEPTIDASE"/>
    <property type="match status" value="1"/>
</dbReference>
<evidence type="ECO:0000313" key="6">
    <source>
        <dbReference type="Proteomes" id="UP000177208"/>
    </source>
</evidence>
<feature type="domain" description="Peptidase M20 dimerisation" evidence="4">
    <location>
        <begin position="190"/>
        <end position="348"/>
    </location>
</feature>
<keyword evidence="2" id="KW-0479">Metal-binding</keyword>
<dbReference type="Gene3D" id="3.40.630.10">
    <property type="entry name" value="Zn peptidases"/>
    <property type="match status" value="1"/>
</dbReference>